<feature type="domain" description="YknX-like C-terminal permuted SH3-like" evidence="3">
    <location>
        <begin position="287"/>
        <end position="346"/>
    </location>
</feature>
<dbReference type="Pfam" id="PF25989">
    <property type="entry name" value="YknX_C"/>
    <property type="match status" value="1"/>
</dbReference>
<dbReference type="Gene3D" id="2.40.420.20">
    <property type="match status" value="1"/>
</dbReference>
<sequence length="357" mass="39713">MKGLIVLIFLLSAVALQSCESRSNEPADPDNAAKNIFKKEAAVVTVAKARLGNFDLEINCNGNVYAINNAEIKFPFSEKISAVLVKNGEVVKKGQVLASLDETELAKRLARSREAFGKALIDLDDRLIDYGYRLKDSVSIPTDIMRMARIKSGYNSAQYDYADAETALNKTRILAPFSGKIANLEAREFNTSENFRRLCTLIDDSKMRVEFNVLESEYRFLSKGSPIEIVPYGDGASIRGVVNQINPLVDANGMIKIIGMIDNQAGHLLDGMSVKVVVRKSVPGKLFIPKDAVLQRQDREVVFTYNNGRAKWNYVQTDLQNSKYVSIKDGLREGEQVITSNNINLAHDLEVKIDKNN</sequence>
<name>A0A1V9FRV9_9BACT</name>
<dbReference type="PANTHER" id="PTHR30469">
    <property type="entry name" value="MULTIDRUG RESISTANCE PROTEIN MDTA"/>
    <property type="match status" value="1"/>
</dbReference>
<evidence type="ECO:0000313" key="5">
    <source>
        <dbReference type="Proteomes" id="UP000192796"/>
    </source>
</evidence>
<comment type="similarity">
    <text evidence="1">Belongs to the membrane fusion protein (MFP) (TC 8.A.1) family.</text>
</comment>
<proteinExistence type="inferred from homology"/>
<dbReference type="SUPFAM" id="SSF111369">
    <property type="entry name" value="HlyD-like secretion proteins"/>
    <property type="match status" value="1"/>
</dbReference>
<dbReference type="RefSeq" id="WP_081151296.1">
    <property type="nucleotide sequence ID" value="NZ_LVYD01000058.1"/>
</dbReference>
<gene>
    <name evidence="4" type="ORF">A3860_04975</name>
</gene>
<dbReference type="Gene3D" id="2.40.30.170">
    <property type="match status" value="1"/>
</dbReference>
<protein>
    <recommendedName>
        <fullName evidence="3">YknX-like C-terminal permuted SH3-like domain-containing protein</fullName>
    </recommendedName>
</protein>
<dbReference type="GO" id="GO:0015562">
    <property type="term" value="F:efflux transmembrane transporter activity"/>
    <property type="evidence" value="ECO:0007669"/>
    <property type="project" value="TreeGrafter"/>
</dbReference>
<dbReference type="PANTHER" id="PTHR30469:SF15">
    <property type="entry name" value="HLYD FAMILY OF SECRETION PROTEINS"/>
    <property type="match status" value="1"/>
</dbReference>
<evidence type="ECO:0000256" key="2">
    <source>
        <dbReference type="SAM" id="SignalP"/>
    </source>
</evidence>
<dbReference type="PROSITE" id="PS51257">
    <property type="entry name" value="PROKAR_LIPOPROTEIN"/>
    <property type="match status" value="1"/>
</dbReference>
<reference evidence="4 5" key="1">
    <citation type="submission" date="2016-03" db="EMBL/GenBank/DDBJ databases">
        <title>Niastella vici sp. nov., isolated from farmland soil.</title>
        <authorList>
            <person name="Chen L."/>
            <person name="Wang D."/>
            <person name="Yang S."/>
            <person name="Wang G."/>
        </authorList>
    </citation>
    <scope>NUCLEOTIDE SEQUENCE [LARGE SCALE GENOMIC DNA]</scope>
    <source>
        <strain evidence="4 5">DJ57</strain>
    </source>
</reference>
<feature type="chain" id="PRO_5012822517" description="YknX-like C-terminal permuted SH3-like domain-containing protein" evidence="2">
    <location>
        <begin position="19"/>
        <end position="357"/>
    </location>
</feature>
<dbReference type="Gene3D" id="2.40.50.100">
    <property type="match status" value="1"/>
</dbReference>
<keyword evidence="5" id="KW-1185">Reference proteome</keyword>
<feature type="signal peptide" evidence="2">
    <location>
        <begin position="1"/>
        <end position="18"/>
    </location>
</feature>
<dbReference type="OrthoDB" id="1522646at2"/>
<dbReference type="AlphaFoldDB" id="A0A1V9FRV9"/>
<dbReference type="GO" id="GO:1990281">
    <property type="term" value="C:efflux pump complex"/>
    <property type="evidence" value="ECO:0007669"/>
    <property type="project" value="TreeGrafter"/>
</dbReference>
<dbReference type="InterPro" id="IPR058637">
    <property type="entry name" value="YknX-like_C"/>
</dbReference>
<evidence type="ECO:0000256" key="1">
    <source>
        <dbReference type="ARBA" id="ARBA00009477"/>
    </source>
</evidence>
<comment type="caution">
    <text evidence="4">The sequence shown here is derived from an EMBL/GenBank/DDBJ whole genome shotgun (WGS) entry which is preliminary data.</text>
</comment>
<dbReference type="STRING" id="1703345.A3860_04975"/>
<evidence type="ECO:0000259" key="3">
    <source>
        <dbReference type="Pfam" id="PF25989"/>
    </source>
</evidence>
<dbReference type="Proteomes" id="UP000192796">
    <property type="component" value="Unassembled WGS sequence"/>
</dbReference>
<keyword evidence="2" id="KW-0732">Signal</keyword>
<evidence type="ECO:0000313" key="4">
    <source>
        <dbReference type="EMBL" id="OQP61073.1"/>
    </source>
</evidence>
<organism evidence="4 5">
    <name type="scientific">Niastella vici</name>
    <dbReference type="NCBI Taxonomy" id="1703345"/>
    <lineage>
        <taxon>Bacteria</taxon>
        <taxon>Pseudomonadati</taxon>
        <taxon>Bacteroidota</taxon>
        <taxon>Chitinophagia</taxon>
        <taxon>Chitinophagales</taxon>
        <taxon>Chitinophagaceae</taxon>
        <taxon>Niastella</taxon>
    </lineage>
</organism>
<dbReference type="EMBL" id="LVYD01000058">
    <property type="protein sequence ID" value="OQP61073.1"/>
    <property type="molecule type" value="Genomic_DNA"/>
</dbReference>
<accession>A0A1V9FRV9</accession>
<dbReference type="InterPro" id="IPR006143">
    <property type="entry name" value="RND_pump_MFP"/>
</dbReference>
<dbReference type="NCBIfam" id="TIGR01730">
    <property type="entry name" value="RND_mfp"/>
    <property type="match status" value="1"/>
</dbReference>